<sequence length="282" mass="30365">MANANSLLSKSLQVAAGAVLLTFAGATQAITVDGDINDWLSAPQGQASDWGNVLRSSISHVDEDQNSYYLDPGYGGQVYDVEAILAEQMGTSLNIAIVTGRDPNASGWSGGDISFNFDFGVDATSFEFGIVTRDHDGMTQGDVYAVSDWNYGIWTAPNVYNPSGSSLYKDSHPVNIQSGSLLGSVNLEYTDLLYNGSSPNQIGEFAGDHFMIETSLDLAMLGLVNLGLEDDPYRIHWAPNCNNDWLQLDMPATHVSEPGALLLLTIGLVGMAGRRRMSRKTK</sequence>
<organism evidence="3 4">
    <name type="scientific">endosymbiont of Escarpia spicata</name>
    <dbReference type="NCBI Taxonomy" id="2200908"/>
    <lineage>
        <taxon>Bacteria</taxon>
        <taxon>Pseudomonadati</taxon>
        <taxon>Pseudomonadota</taxon>
        <taxon>Gammaproteobacteria</taxon>
        <taxon>sulfur-oxidizing symbionts</taxon>
    </lineage>
</organism>
<dbReference type="AlphaFoldDB" id="A0A370DPL4"/>
<feature type="domain" description="Ice-binding protein C-terminal" evidence="2">
    <location>
        <begin position="255"/>
        <end position="276"/>
    </location>
</feature>
<protein>
    <recommendedName>
        <fullName evidence="2">Ice-binding protein C-terminal domain-containing protein</fullName>
    </recommendedName>
</protein>
<accession>A0A370DPL4</accession>
<evidence type="ECO:0000313" key="3">
    <source>
        <dbReference type="EMBL" id="RDH86237.1"/>
    </source>
</evidence>
<evidence type="ECO:0000256" key="1">
    <source>
        <dbReference type="SAM" id="SignalP"/>
    </source>
</evidence>
<evidence type="ECO:0000313" key="4">
    <source>
        <dbReference type="Proteomes" id="UP000254771"/>
    </source>
</evidence>
<comment type="caution">
    <text evidence="3">The sequence shown here is derived from an EMBL/GenBank/DDBJ whole genome shotgun (WGS) entry which is preliminary data.</text>
</comment>
<dbReference type="Proteomes" id="UP000254771">
    <property type="component" value="Unassembled WGS sequence"/>
</dbReference>
<evidence type="ECO:0000259" key="2">
    <source>
        <dbReference type="Pfam" id="PF07589"/>
    </source>
</evidence>
<keyword evidence="1" id="KW-0732">Signal</keyword>
<proteinExistence type="predicted"/>
<name>A0A370DPL4_9GAMM</name>
<feature type="signal peptide" evidence="1">
    <location>
        <begin position="1"/>
        <end position="29"/>
    </location>
</feature>
<dbReference type="InterPro" id="IPR013424">
    <property type="entry name" value="Ice-binding_C"/>
</dbReference>
<gene>
    <name evidence="3" type="ORF">DIZ78_08640</name>
</gene>
<dbReference type="Pfam" id="PF07589">
    <property type="entry name" value="PEP-CTERM"/>
    <property type="match status" value="1"/>
</dbReference>
<dbReference type="EMBL" id="QFXE01000010">
    <property type="protein sequence ID" value="RDH86237.1"/>
    <property type="molecule type" value="Genomic_DNA"/>
</dbReference>
<reference evidence="3 4" key="1">
    <citation type="journal article" date="2018" name="ISME J.">
        <title>Endosymbiont genomes yield clues of tubeworm success.</title>
        <authorList>
            <person name="Li Y."/>
            <person name="Liles M.R."/>
            <person name="Halanych K.M."/>
        </authorList>
    </citation>
    <scope>NUCLEOTIDE SEQUENCE [LARGE SCALE GENOMIC DNA]</scope>
    <source>
        <strain evidence="3">A1462</strain>
    </source>
</reference>
<feature type="chain" id="PRO_5016562929" description="Ice-binding protein C-terminal domain-containing protein" evidence="1">
    <location>
        <begin position="30"/>
        <end position="282"/>
    </location>
</feature>
<keyword evidence="4" id="KW-1185">Reference proteome</keyword>